<accession>A0ACA9RG13</accession>
<dbReference type="EMBL" id="CAJVQC010051881">
    <property type="protein sequence ID" value="CAG8790898.1"/>
    <property type="molecule type" value="Genomic_DNA"/>
</dbReference>
<name>A0ACA9RG13_9GLOM</name>
<evidence type="ECO:0000313" key="2">
    <source>
        <dbReference type="Proteomes" id="UP000789920"/>
    </source>
</evidence>
<protein>
    <submittedName>
        <fullName evidence="1">13002_t:CDS:1</fullName>
    </submittedName>
</protein>
<keyword evidence="2" id="KW-1185">Reference proteome</keyword>
<dbReference type="Proteomes" id="UP000789920">
    <property type="component" value="Unassembled WGS sequence"/>
</dbReference>
<gene>
    <name evidence="1" type="ORF">RPERSI_LOCUS19132</name>
</gene>
<comment type="caution">
    <text evidence="1">The sequence shown here is derived from an EMBL/GenBank/DDBJ whole genome shotgun (WGS) entry which is preliminary data.</text>
</comment>
<evidence type="ECO:0000313" key="1">
    <source>
        <dbReference type="EMBL" id="CAG8790898.1"/>
    </source>
</evidence>
<feature type="non-terminal residue" evidence="1">
    <location>
        <position position="1"/>
    </location>
</feature>
<sequence length="43" mass="4875">INITTSYDNCIMAINNSNFDPLDDSVVYKTSRGCSPNIRFYVL</sequence>
<organism evidence="1 2">
    <name type="scientific">Racocetra persica</name>
    <dbReference type="NCBI Taxonomy" id="160502"/>
    <lineage>
        <taxon>Eukaryota</taxon>
        <taxon>Fungi</taxon>
        <taxon>Fungi incertae sedis</taxon>
        <taxon>Mucoromycota</taxon>
        <taxon>Glomeromycotina</taxon>
        <taxon>Glomeromycetes</taxon>
        <taxon>Diversisporales</taxon>
        <taxon>Gigasporaceae</taxon>
        <taxon>Racocetra</taxon>
    </lineage>
</organism>
<reference evidence="1" key="1">
    <citation type="submission" date="2021-06" db="EMBL/GenBank/DDBJ databases">
        <authorList>
            <person name="Kallberg Y."/>
            <person name="Tangrot J."/>
            <person name="Rosling A."/>
        </authorList>
    </citation>
    <scope>NUCLEOTIDE SEQUENCE</scope>
    <source>
        <strain evidence="1">MA461A</strain>
    </source>
</reference>
<proteinExistence type="predicted"/>